<dbReference type="GO" id="GO:0044096">
    <property type="term" value="C:type IV pilus"/>
    <property type="evidence" value="ECO:0007669"/>
    <property type="project" value="TreeGrafter"/>
</dbReference>
<dbReference type="PROSITE" id="PS00409">
    <property type="entry name" value="PROKAR_NTER_METHYL"/>
    <property type="match status" value="1"/>
</dbReference>
<dbReference type="Proteomes" id="UP000280307">
    <property type="component" value="Unassembled WGS sequence"/>
</dbReference>
<feature type="transmembrane region" description="Helical" evidence="4">
    <location>
        <begin position="6"/>
        <end position="28"/>
    </location>
</feature>
<dbReference type="Gene3D" id="3.30.700.10">
    <property type="entry name" value="Glycoprotein, Type 4 Pilin"/>
    <property type="match status" value="1"/>
</dbReference>
<comment type="similarity">
    <text evidence="1 3">Belongs to the N-Me-Phe pilin family.</text>
</comment>
<evidence type="ECO:0000256" key="3">
    <source>
        <dbReference type="RuleBase" id="RU000389"/>
    </source>
</evidence>
<dbReference type="PANTHER" id="PTHR30093">
    <property type="entry name" value="GENERAL SECRETION PATHWAY PROTEIN G"/>
    <property type="match status" value="1"/>
</dbReference>
<dbReference type="PANTHER" id="PTHR30093:SF34">
    <property type="entry name" value="PREPILIN PEPTIDASE-DEPENDENT PROTEIN D"/>
    <property type="match status" value="1"/>
</dbReference>
<accession>A0A426U914</accession>
<comment type="caution">
    <text evidence="5">The sequence shown here is derived from an EMBL/GenBank/DDBJ whole genome shotgun (WGS) entry which is preliminary data.</text>
</comment>
<dbReference type="AlphaFoldDB" id="A0A426U914"/>
<dbReference type="SUPFAM" id="SSF54523">
    <property type="entry name" value="Pili subunits"/>
    <property type="match status" value="1"/>
</dbReference>
<organism evidence="5 6">
    <name type="scientific">Candidatus Viridilinea halotolerans</name>
    <dbReference type="NCBI Taxonomy" id="2491704"/>
    <lineage>
        <taxon>Bacteria</taxon>
        <taxon>Bacillati</taxon>
        <taxon>Chloroflexota</taxon>
        <taxon>Chloroflexia</taxon>
        <taxon>Chloroflexales</taxon>
        <taxon>Chloroflexineae</taxon>
        <taxon>Oscillochloridaceae</taxon>
        <taxon>Candidatus Viridilinea</taxon>
    </lineage>
</organism>
<evidence type="ECO:0000256" key="4">
    <source>
        <dbReference type="SAM" id="Phobius"/>
    </source>
</evidence>
<keyword evidence="2" id="KW-0488">Methylation</keyword>
<protein>
    <submittedName>
        <fullName evidence="5">Pilin</fullName>
    </submittedName>
</protein>
<sequence>MKHGQGGFTLIELLIVVAIIGILAAIAIPRYQNYVQRSEVSSALATIRGVQTGVEDFVLRGREMTTNAGDDEFIGVDASQAYGWVTMVQGVPTTFTSATGRMTTPVKADASGAVSLFYSFTSGSLADAGAVLAIVRDEDGNWSCVSEDVPTAALPDNCN</sequence>
<name>A0A426U914_9CHLR</name>
<dbReference type="EMBL" id="RSAS01000100">
    <property type="protein sequence ID" value="RRR76758.1"/>
    <property type="molecule type" value="Genomic_DNA"/>
</dbReference>
<dbReference type="NCBIfam" id="TIGR02532">
    <property type="entry name" value="IV_pilin_GFxxxE"/>
    <property type="match status" value="1"/>
</dbReference>
<keyword evidence="3" id="KW-0281">Fimbrium</keyword>
<keyword evidence="4" id="KW-0812">Transmembrane</keyword>
<dbReference type="InterPro" id="IPR045584">
    <property type="entry name" value="Pilin-like"/>
</dbReference>
<reference evidence="5 6" key="1">
    <citation type="submission" date="2018-12" db="EMBL/GenBank/DDBJ databases">
        <title>Genome Sequence of Candidatus Viridilinea halotolerans isolated from saline sulfide-rich spring.</title>
        <authorList>
            <person name="Grouzdev D.S."/>
            <person name="Burganskaya E.I."/>
            <person name="Krutkina M.S."/>
            <person name="Sukhacheva M.V."/>
            <person name="Gorlenko V.M."/>
        </authorList>
    </citation>
    <scope>NUCLEOTIDE SEQUENCE [LARGE SCALE GENOMIC DNA]</scope>
    <source>
        <strain evidence="5">Chok-6</strain>
    </source>
</reference>
<evidence type="ECO:0000313" key="5">
    <source>
        <dbReference type="EMBL" id="RRR76758.1"/>
    </source>
</evidence>
<gene>
    <name evidence="5" type="ORF">EI684_02390</name>
</gene>
<dbReference type="Pfam" id="PF07963">
    <property type="entry name" value="N_methyl"/>
    <property type="match status" value="1"/>
</dbReference>
<evidence type="ECO:0000256" key="1">
    <source>
        <dbReference type="ARBA" id="ARBA00005233"/>
    </source>
</evidence>
<evidence type="ECO:0000313" key="6">
    <source>
        <dbReference type="Proteomes" id="UP000280307"/>
    </source>
</evidence>
<keyword evidence="4" id="KW-1133">Transmembrane helix</keyword>
<dbReference type="GO" id="GO:0043107">
    <property type="term" value="P:type IV pilus-dependent motility"/>
    <property type="evidence" value="ECO:0007669"/>
    <property type="project" value="TreeGrafter"/>
</dbReference>
<keyword evidence="4" id="KW-0472">Membrane</keyword>
<dbReference type="InterPro" id="IPR001082">
    <property type="entry name" value="Pilin"/>
</dbReference>
<dbReference type="GO" id="GO:0007155">
    <property type="term" value="P:cell adhesion"/>
    <property type="evidence" value="ECO:0007669"/>
    <property type="project" value="InterPro"/>
</dbReference>
<proteinExistence type="inferred from homology"/>
<evidence type="ECO:0000256" key="2">
    <source>
        <dbReference type="ARBA" id="ARBA00022481"/>
    </source>
</evidence>
<dbReference type="Pfam" id="PF00114">
    <property type="entry name" value="Pilin"/>
    <property type="match status" value="1"/>
</dbReference>
<dbReference type="InterPro" id="IPR012902">
    <property type="entry name" value="N_methyl_site"/>
</dbReference>